<evidence type="ECO:0000256" key="2">
    <source>
        <dbReference type="SAM" id="MobiDB-lite"/>
    </source>
</evidence>
<dbReference type="AlphaFoldDB" id="A0A8S1PD42"/>
<feature type="compositionally biased region" description="Polar residues" evidence="2">
    <location>
        <begin position="1"/>
        <end position="11"/>
    </location>
</feature>
<keyword evidence="4" id="KW-1185">Reference proteome</keyword>
<proteinExistence type="predicted"/>
<feature type="region of interest" description="Disordered" evidence="2">
    <location>
        <begin position="572"/>
        <end position="599"/>
    </location>
</feature>
<feature type="region of interest" description="Disordered" evidence="2">
    <location>
        <begin position="45"/>
        <end position="69"/>
    </location>
</feature>
<gene>
    <name evidence="3" type="ORF">PPRIM_AZ9-3.1.T1140125</name>
</gene>
<keyword evidence="1" id="KW-0175">Coiled coil</keyword>
<name>A0A8S1PD42_PARPR</name>
<evidence type="ECO:0000313" key="4">
    <source>
        <dbReference type="Proteomes" id="UP000688137"/>
    </source>
</evidence>
<comment type="caution">
    <text evidence="3">The sequence shown here is derived from an EMBL/GenBank/DDBJ whole genome shotgun (WGS) entry which is preliminary data.</text>
</comment>
<feature type="coiled-coil region" evidence="1">
    <location>
        <begin position="518"/>
        <end position="552"/>
    </location>
</feature>
<feature type="region of interest" description="Disordered" evidence="2">
    <location>
        <begin position="1"/>
        <end position="31"/>
    </location>
</feature>
<organism evidence="3 4">
    <name type="scientific">Paramecium primaurelia</name>
    <dbReference type="NCBI Taxonomy" id="5886"/>
    <lineage>
        <taxon>Eukaryota</taxon>
        <taxon>Sar</taxon>
        <taxon>Alveolata</taxon>
        <taxon>Ciliophora</taxon>
        <taxon>Intramacronucleata</taxon>
        <taxon>Oligohymenophorea</taxon>
        <taxon>Peniculida</taxon>
        <taxon>Parameciidae</taxon>
        <taxon>Paramecium</taxon>
    </lineage>
</organism>
<sequence>MLSYHNLAQSDYQKEKDIPVTNPLHKPKQNSLNILTSPVPHPFNTLLPSNLLQHQPLDNDRHSQRSNLSQKDQSYNYIQTQINPQEQMLLEQQQHLMDQGEDLKSQNKKLVFENNSLKKLVEQLQLELSSYKIQKSQEQEMISKLDYQEEMIVKLKSEVRRKADLIQENQFKLNELERLQNKLEEYSGLTKKYQEQILLIQQFKEQLQDQSRQLSHYQNTEIENHNLKEYIEAYKQQLRDKDVKIQQQREQQEQLYSDNKKMKTTLDMLNFEFKKAQDSYNEALHRATIQNTELQGQLSLLQKNLANQTHQIELQKQQVKQLELKEKELYSTKNQYLKLDEKFQAQTQQTIKQTKEIDKLLMTLKNGKQEYLNLQQKLIHLEQENKRLSEQSLQQSKSKNQLELQCQQLDQELIKKQGNLDSVQLKYMELKSNLEKYQGQIQAMENELKKKDTIILNLEQQLQTQKGQLEQISHIDTQNKSEINHNFAKMKEMHNDLILYEKQVKQILSENYQLKQQNQIISERNGQQENEMKKMREQIIQQDNRIRLLENELHNYTFQQKLNIARPIQSSEKGFQNQFPSSQQNTPQGSFNNQISQYK</sequence>
<evidence type="ECO:0000256" key="1">
    <source>
        <dbReference type="SAM" id="Coils"/>
    </source>
</evidence>
<evidence type="ECO:0000313" key="3">
    <source>
        <dbReference type="EMBL" id="CAD8101130.1"/>
    </source>
</evidence>
<dbReference type="Proteomes" id="UP000688137">
    <property type="component" value="Unassembled WGS sequence"/>
</dbReference>
<feature type="coiled-coil region" evidence="1">
    <location>
        <begin position="107"/>
        <end position="255"/>
    </location>
</feature>
<feature type="coiled-coil region" evidence="1">
    <location>
        <begin position="284"/>
        <end position="332"/>
    </location>
</feature>
<dbReference type="OMA" id="SHYQNTE"/>
<protein>
    <submittedName>
        <fullName evidence="3">Uncharacterized protein</fullName>
    </submittedName>
</protein>
<feature type="coiled-coil region" evidence="1">
    <location>
        <begin position="357"/>
        <end position="475"/>
    </location>
</feature>
<accession>A0A8S1PD42</accession>
<dbReference type="EMBL" id="CAJJDM010000117">
    <property type="protein sequence ID" value="CAD8101130.1"/>
    <property type="molecule type" value="Genomic_DNA"/>
</dbReference>
<reference evidence="3" key="1">
    <citation type="submission" date="2021-01" db="EMBL/GenBank/DDBJ databases">
        <authorList>
            <consortium name="Genoscope - CEA"/>
            <person name="William W."/>
        </authorList>
    </citation>
    <scope>NUCLEOTIDE SEQUENCE</scope>
</reference>